<reference evidence="1" key="1">
    <citation type="submission" date="2021-07" db="EMBL/GenBank/DDBJ databases">
        <authorList>
            <person name="Branca A.L. A."/>
        </authorList>
    </citation>
    <scope>NUCLEOTIDE SEQUENCE</scope>
</reference>
<dbReference type="GO" id="GO:0005829">
    <property type="term" value="C:cytosol"/>
    <property type="evidence" value="ECO:0007669"/>
    <property type="project" value="TreeGrafter"/>
</dbReference>
<keyword evidence="2" id="KW-1185">Reference proteome</keyword>
<name>A0A9W4HI05_PENOL</name>
<sequence>MVHHIHIAVLDVDIPARQLYEARGLCSAHFRAVLRETAARLNETLFSEKEQLDVKITPYDIRGGHYPDLYKLRGHTGPDQYPVAFPVDAVLITGGSPGVYEMDRSPWMQELKGFVRTVYAQYPQVRILGTCFGHQLISHAIVRNKEDTARDVWVEKCPLGREVGIHNVQLNKGFLDAFPAALGHLPDGKLRIQMFHGDRVMAVEKGTPVTVTESPPVSLPAPWINIGSTQICPIQGLYHPGRVLTVQGHYEMDAFGLTKMCLEAAPVMGWKESKLALFLEQVGDDLKEDQCDRKAFASAVVSFLAGFEQ</sequence>
<dbReference type="InterPro" id="IPR044992">
    <property type="entry name" value="ChyE-like"/>
</dbReference>
<organism evidence="1 2">
    <name type="scientific">Penicillium olsonii</name>
    <dbReference type="NCBI Taxonomy" id="99116"/>
    <lineage>
        <taxon>Eukaryota</taxon>
        <taxon>Fungi</taxon>
        <taxon>Dikarya</taxon>
        <taxon>Ascomycota</taxon>
        <taxon>Pezizomycotina</taxon>
        <taxon>Eurotiomycetes</taxon>
        <taxon>Eurotiomycetidae</taxon>
        <taxon>Eurotiales</taxon>
        <taxon>Aspergillaceae</taxon>
        <taxon>Penicillium</taxon>
    </lineage>
</organism>
<dbReference type="InterPro" id="IPR029062">
    <property type="entry name" value="Class_I_gatase-like"/>
</dbReference>
<comment type="caution">
    <text evidence="1">The sequence shown here is derived from an EMBL/GenBank/DDBJ whole genome shotgun (WGS) entry which is preliminary data.</text>
</comment>
<protein>
    <recommendedName>
        <fullName evidence="3">Glutamine amidotransferase domain-containing protein</fullName>
    </recommendedName>
</protein>
<dbReference type="CDD" id="cd01741">
    <property type="entry name" value="GATase1_1"/>
    <property type="match status" value="1"/>
</dbReference>
<evidence type="ECO:0000313" key="2">
    <source>
        <dbReference type="Proteomes" id="UP001153618"/>
    </source>
</evidence>
<dbReference type="OrthoDB" id="1669814at2759"/>
<evidence type="ECO:0008006" key="3">
    <source>
        <dbReference type="Google" id="ProtNLM"/>
    </source>
</evidence>
<evidence type="ECO:0000313" key="1">
    <source>
        <dbReference type="EMBL" id="CAG8042507.1"/>
    </source>
</evidence>
<dbReference type="PANTHER" id="PTHR42695:SF6">
    <property type="entry name" value="GLUTAMINE AMIDOTRANSFERASE DOMAIN-CONTAINING PROTEIN"/>
    <property type="match status" value="1"/>
</dbReference>
<dbReference type="GO" id="GO:0005634">
    <property type="term" value="C:nucleus"/>
    <property type="evidence" value="ECO:0007669"/>
    <property type="project" value="TreeGrafter"/>
</dbReference>
<dbReference type="SUPFAM" id="SSF52317">
    <property type="entry name" value="Class I glutamine amidotransferase-like"/>
    <property type="match status" value="1"/>
</dbReference>
<dbReference type="EMBL" id="CAJVOS010000016">
    <property type="protein sequence ID" value="CAG8042507.1"/>
    <property type="molecule type" value="Genomic_DNA"/>
</dbReference>
<proteinExistence type="predicted"/>
<dbReference type="Gene3D" id="3.40.50.880">
    <property type="match status" value="1"/>
</dbReference>
<dbReference type="AlphaFoldDB" id="A0A9W4HI05"/>
<dbReference type="PANTHER" id="PTHR42695">
    <property type="entry name" value="GLUTAMINE AMIDOTRANSFERASE YLR126C-RELATED"/>
    <property type="match status" value="1"/>
</dbReference>
<dbReference type="Proteomes" id="UP001153618">
    <property type="component" value="Unassembled WGS sequence"/>
</dbReference>
<gene>
    <name evidence="1" type="ORF">POLS_LOCUS3022</name>
</gene>
<accession>A0A9W4HI05</accession>